<dbReference type="GO" id="GO:0016020">
    <property type="term" value="C:membrane"/>
    <property type="evidence" value="ECO:0007669"/>
    <property type="project" value="TreeGrafter"/>
</dbReference>
<proteinExistence type="predicted"/>
<dbReference type="PANTHER" id="PTHR43518">
    <property type="entry name" value="NITRATE REDUCTASE BETA SUBUNIT"/>
    <property type="match status" value="1"/>
</dbReference>
<dbReference type="GO" id="GO:0030313">
    <property type="term" value="C:cell envelope"/>
    <property type="evidence" value="ECO:0007669"/>
    <property type="project" value="UniProtKB-SubCell"/>
</dbReference>
<keyword evidence="9" id="KW-0408">Iron</keyword>
<dbReference type="GO" id="GO:0009061">
    <property type="term" value="P:anaerobic respiration"/>
    <property type="evidence" value="ECO:0007669"/>
    <property type="project" value="TreeGrafter"/>
</dbReference>
<dbReference type="RefSeq" id="WP_115753506.1">
    <property type="nucleotide sequence ID" value="NZ_LARY01000002.1"/>
</dbReference>
<keyword evidence="10" id="KW-0411">Iron-sulfur</keyword>
<dbReference type="AlphaFoldDB" id="A0A3D8TS58"/>
<dbReference type="Proteomes" id="UP000257055">
    <property type="component" value="Unassembled WGS sequence"/>
</dbReference>
<sequence>MKIKAQIGMVMNLDKCIGCHTCSVTCKNTWTNRPGAEYMWFNNVETKPGVGYPKRWEDQEEYKGGWTLNKKGKLELKSGSKLNKVALGKIFYNPDMPEMKDYYEPWTYDYENLFSPDQRNNQPVARPKSVVTGANMEIEWGPNWEDDLAGAPKTMPQDPNMKKIESEIKSNFETAFMMYLPRLCEHCLNPACVASCPSGAMYKRDEDGIVLVDQEACRGWRYCMTGCPYKKVYFNWKTNKAEKCTFCFPRIEAGLPTVCSETCTGRIRYLGVMLYDADRVKEAAETKDEKALYEAQLDLFIDPNDPEMIEQARKDGISEDWIEAAQKSPIYKMAKEYKIAFPLHPEYRTMPMVWYVPPLSPIMNYFEGKDSIENPDMIFPAIEEMRLPVDYLASILTAGNTEVIKSSLQKMAMMRLYMRAASSGRDFDVTRLERVGLTESEVKKMYRLLAIAKYDDRFVIPTSHKEDYVDTYRAQGGTGYANEVCSGCSLASEHGQVMQAHADGKTTQEMYEESFYGGIWRD</sequence>
<evidence type="ECO:0000256" key="2">
    <source>
        <dbReference type="ARBA" id="ARBA00001966"/>
    </source>
</evidence>
<dbReference type="PROSITE" id="PS51379">
    <property type="entry name" value="4FE4S_FER_2"/>
    <property type="match status" value="3"/>
</dbReference>
<dbReference type="GO" id="GO:0009325">
    <property type="term" value="C:nitrate reductase complex"/>
    <property type="evidence" value="ECO:0007669"/>
    <property type="project" value="InterPro"/>
</dbReference>
<dbReference type="SUPFAM" id="SSF54862">
    <property type="entry name" value="4Fe-4S ferredoxins"/>
    <property type="match status" value="1"/>
</dbReference>
<feature type="domain" description="4Fe-4S ferredoxin-type" evidence="11">
    <location>
        <begin position="7"/>
        <end position="36"/>
    </location>
</feature>
<keyword evidence="7" id="KW-0677">Repeat</keyword>
<dbReference type="InterPro" id="IPR017896">
    <property type="entry name" value="4Fe4S_Fe-S-bd"/>
</dbReference>
<dbReference type="CDD" id="cd10557">
    <property type="entry name" value="NarH_beta-like"/>
    <property type="match status" value="1"/>
</dbReference>
<dbReference type="FunFam" id="3.30.70.20:FF:000008">
    <property type="entry name" value="Respiratory nitrate reductase beta subunit"/>
    <property type="match status" value="1"/>
</dbReference>
<evidence type="ECO:0000256" key="8">
    <source>
        <dbReference type="ARBA" id="ARBA00022982"/>
    </source>
</evidence>
<evidence type="ECO:0000256" key="1">
    <source>
        <dbReference type="ARBA" id="ARBA00001927"/>
    </source>
</evidence>
<keyword evidence="13" id="KW-1185">Reference proteome</keyword>
<dbReference type="Gene3D" id="3.30.70.20">
    <property type="match status" value="3"/>
</dbReference>
<comment type="cofactor">
    <cofactor evidence="1">
        <name>[3Fe-4S] cluster</name>
        <dbReference type="ChEBI" id="CHEBI:21137"/>
    </cofactor>
</comment>
<keyword evidence="4" id="KW-0813">Transport</keyword>
<dbReference type="FunFam" id="3.30.70.20:FF:000005">
    <property type="entry name" value="Respiratory nitrate reductase beta subunit"/>
    <property type="match status" value="1"/>
</dbReference>
<name>A0A3D8TS58_9LIST</name>
<evidence type="ECO:0000313" key="12">
    <source>
        <dbReference type="EMBL" id="RDX01249.1"/>
    </source>
</evidence>
<reference evidence="13" key="1">
    <citation type="submission" date="2015-04" db="EMBL/GenBank/DDBJ databases">
        <authorList>
            <person name="Schardt J."/>
            <person name="Mueller-Herbst S."/>
            <person name="Scherer S."/>
            <person name="Huptas C."/>
        </authorList>
    </citation>
    <scope>NUCLEOTIDE SEQUENCE [LARGE SCALE GENOMIC DNA]</scope>
    <source>
        <strain evidence="13">Kiel-L1</strain>
    </source>
</reference>
<evidence type="ECO:0000256" key="6">
    <source>
        <dbReference type="ARBA" id="ARBA00022723"/>
    </source>
</evidence>
<evidence type="ECO:0000256" key="7">
    <source>
        <dbReference type="ARBA" id="ARBA00022737"/>
    </source>
</evidence>
<feature type="domain" description="4Fe-4S ferredoxin-type" evidence="11">
    <location>
        <begin position="175"/>
        <end position="206"/>
    </location>
</feature>
<dbReference type="InterPro" id="IPR038262">
    <property type="entry name" value="Nitr_red_bet_C_sf"/>
</dbReference>
<comment type="subcellular location">
    <subcellularLocation>
        <location evidence="3">Cell envelope</location>
    </subcellularLocation>
</comment>
<dbReference type="Pfam" id="PF14711">
    <property type="entry name" value="Nitr_red_bet_C"/>
    <property type="match status" value="1"/>
</dbReference>
<evidence type="ECO:0000256" key="4">
    <source>
        <dbReference type="ARBA" id="ARBA00022448"/>
    </source>
</evidence>
<dbReference type="InterPro" id="IPR029263">
    <property type="entry name" value="Nitr_red_bet_C"/>
</dbReference>
<dbReference type="InterPro" id="IPR006547">
    <property type="entry name" value="NO3_Rdtase_bsu"/>
</dbReference>
<evidence type="ECO:0000256" key="9">
    <source>
        <dbReference type="ARBA" id="ARBA00023004"/>
    </source>
</evidence>
<evidence type="ECO:0000256" key="10">
    <source>
        <dbReference type="ARBA" id="ARBA00023014"/>
    </source>
</evidence>
<evidence type="ECO:0000256" key="3">
    <source>
        <dbReference type="ARBA" id="ARBA00004196"/>
    </source>
</evidence>
<keyword evidence="8" id="KW-0249">Electron transport</keyword>
<keyword evidence="5" id="KW-0004">4Fe-4S</keyword>
<accession>A0A3D8TS58</accession>
<dbReference type="PANTHER" id="PTHR43518:SF1">
    <property type="entry name" value="RESPIRATORY NITRATE REDUCTASE 1 BETA CHAIN"/>
    <property type="match status" value="1"/>
</dbReference>
<feature type="domain" description="4Fe-4S ferredoxin-type" evidence="11">
    <location>
        <begin position="208"/>
        <end position="237"/>
    </location>
</feature>
<dbReference type="Pfam" id="PF13247">
    <property type="entry name" value="Fer4_11"/>
    <property type="match status" value="1"/>
</dbReference>
<comment type="cofactor">
    <cofactor evidence="2">
        <name>[4Fe-4S] cluster</name>
        <dbReference type="ChEBI" id="CHEBI:49883"/>
    </cofactor>
</comment>
<dbReference type="EMBL" id="LARY01000002">
    <property type="protein sequence ID" value="RDX01249.1"/>
    <property type="molecule type" value="Genomic_DNA"/>
</dbReference>
<dbReference type="GO" id="GO:0009055">
    <property type="term" value="F:electron transfer activity"/>
    <property type="evidence" value="ECO:0007669"/>
    <property type="project" value="TreeGrafter"/>
</dbReference>
<gene>
    <name evidence="12" type="primary">narH</name>
    <name evidence="12" type="ORF">UR08_10015</name>
</gene>
<dbReference type="GO" id="GO:0008940">
    <property type="term" value="F:nitrate reductase activity"/>
    <property type="evidence" value="ECO:0007669"/>
    <property type="project" value="InterPro"/>
</dbReference>
<dbReference type="Gene3D" id="1.10.3650.10">
    <property type="entry name" value="nitrate reductase domain like"/>
    <property type="match status" value="1"/>
</dbReference>
<keyword evidence="6" id="KW-0479">Metal-binding</keyword>
<organism evidence="12 13">
    <name type="scientific">Listeria kieliensis</name>
    <dbReference type="NCBI Taxonomy" id="1621700"/>
    <lineage>
        <taxon>Bacteria</taxon>
        <taxon>Bacillati</taxon>
        <taxon>Bacillota</taxon>
        <taxon>Bacilli</taxon>
        <taxon>Bacillales</taxon>
        <taxon>Listeriaceae</taxon>
        <taxon>Listeria</taxon>
    </lineage>
</organism>
<dbReference type="NCBIfam" id="TIGR01660">
    <property type="entry name" value="narH"/>
    <property type="match status" value="1"/>
</dbReference>
<comment type="caution">
    <text evidence="12">The sequence shown here is derived from an EMBL/GenBank/DDBJ whole genome shotgun (WGS) entry which is preliminary data.</text>
</comment>
<protein>
    <submittedName>
        <fullName evidence="12">Nitrate reductase</fullName>
    </submittedName>
</protein>
<dbReference type="GO" id="GO:0046872">
    <property type="term" value="F:metal ion binding"/>
    <property type="evidence" value="ECO:0007669"/>
    <property type="project" value="UniProtKB-KW"/>
</dbReference>
<evidence type="ECO:0000259" key="11">
    <source>
        <dbReference type="PROSITE" id="PS51379"/>
    </source>
</evidence>
<evidence type="ECO:0000313" key="13">
    <source>
        <dbReference type="Proteomes" id="UP000257055"/>
    </source>
</evidence>
<dbReference type="GO" id="GO:0051539">
    <property type="term" value="F:4 iron, 4 sulfur cluster binding"/>
    <property type="evidence" value="ECO:0007669"/>
    <property type="project" value="UniProtKB-KW"/>
</dbReference>
<evidence type="ECO:0000256" key="5">
    <source>
        <dbReference type="ARBA" id="ARBA00022485"/>
    </source>
</evidence>
<dbReference type="FunFam" id="3.30.70.20:FF:000010">
    <property type="entry name" value="Respiratory nitrate reductase beta subunit"/>
    <property type="match status" value="1"/>
</dbReference>
<dbReference type="GO" id="GO:0042126">
    <property type="term" value="P:nitrate metabolic process"/>
    <property type="evidence" value="ECO:0007669"/>
    <property type="project" value="InterPro"/>
</dbReference>